<evidence type="ECO:0000256" key="6">
    <source>
        <dbReference type="SAM" id="Phobius"/>
    </source>
</evidence>
<evidence type="ECO:0000256" key="2">
    <source>
        <dbReference type="ARBA" id="ARBA00022475"/>
    </source>
</evidence>
<dbReference type="InterPro" id="IPR013525">
    <property type="entry name" value="ABC2_TM"/>
</dbReference>
<reference evidence="8" key="1">
    <citation type="submission" date="2020-08" db="EMBL/GenBank/DDBJ databases">
        <title>Genome Sequencing and Pan-Genome Analysis of Migratory bird Vibrio Strains, Inner Mongolia.</title>
        <authorList>
            <person name="Zheng L."/>
        </authorList>
    </citation>
    <scope>NUCLEOTIDE SEQUENCE</scope>
    <source>
        <strain evidence="8">M13F</strain>
    </source>
</reference>
<dbReference type="Pfam" id="PF12698">
    <property type="entry name" value="ABC2_membrane_3"/>
    <property type="match status" value="1"/>
</dbReference>
<dbReference type="PANTHER" id="PTHR30294:SF47">
    <property type="entry name" value="INNER MEMBRANE TRANSPORT PERMEASE YHHJ"/>
    <property type="match status" value="1"/>
</dbReference>
<dbReference type="Gene3D" id="3.40.1710.10">
    <property type="entry name" value="abc type-2 transporter like domain"/>
    <property type="match status" value="1"/>
</dbReference>
<feature type="transmembrane region" description="Helical" evidence="6">
    <location>
        <begin position="184"/>
        <end position="210"/>
    </location>
</feature>
<sequence>MPNLLPSQWQLLRHDHWLLSCLTWVPIALAALLWWIFSQGILHNLPIGVVDLSHSQLSRQMIRQLDATSTLSVTRHYQSASEAKQALISSDIYAYVVIPTQFDKSIYRGEQPQVSTFYNSQYILIGRLINSAVLQAQGTFNAQLDGARTLAKGDQTLLSALGQAVPVRTQVTPLFNKNNHYAQFLVAAAVPALWQIFIVVATILILTANYREYGLQRWLAAQPFRNLSKTLAPYFIIFLLQGIGFLIWFYQVMQWPMHGRFSIIILAQIATILACMIMGGFFYFLTLDPARAMSFAGAFTAPSFAFMGVTFPASDMSSVALAWRSLLPISHYIEVQISQVNYGLNAQQSLQHLWPMLGYLLPLVITLVLINKHQNKETALRSNHDSV</sequence>
<keyword evidence="2" id="KW-1003">Cell membrane</keyword>
<dbReference type="GO" id="GO:0005886">
    <property type="term" value="C:plasma membrane"/>
    <property type="evidence" value="ECO:0007669"/>
    <property type="project" value="UniProtKB-SubCell"/>
</dbReference>
<keyword evidence="9" id="KW-1185">Reference proteome</keyword>
<keyword evidence="5 6" id="KW-0472">Membrane</keyword>
<name>A0A9X0R7M9_VIBME</name>
<keyword evidence="4 6" id="KW-1133">Transmembrane helix</keyword>
<feature type="transmembrane region" description="Helical" evidence="6">
    <location>
        <begin position="263"/>
        <end position="285"/>
    </location>
</feature>
<dbReference type="EMBL" id="JACRUP010000004">
    <property type="protein sequence ID" value="MBC5851049.1"/>
    <property type="molecule type" value="Genomic_DNA"/>
</dbReference>
<comment type="caution">
    <text evidence="8">The sequence shown here is derived from an EMBL/GenBank/DDBJ whole genome shotgun (WGS) entry which is preliminary data.</text>
</comment>
<evidence type="ECO:0000256" key="1">
    <source>
        <dbReference type="ARBA" id="ARBA00004651"/>
    </source>
</evidence>
<feature type="domain" description="ABC-2 type transporter transmembrane" evidence="7">
    <location>
        <begin position="17"/>
        <end position="368"/>
    </location>
</feature>
<evidence type="ECO:0000259" key="7">
    <source>
        <dbReference type="Pfam" id="PF12698"/>
    </source>
</evidence>
<evidence type="ECO:0000313" key="9">
    <source>
        <dbReference type="Proteomes" id="UP000615796"/>
    </source>
</evidence>
<organism evidence="8 9">
    <name type="scientific">Vibrio metschnikovii</name>
    <dbReference type="NCBI Taxonomy" id="28172"/>
    <lineage>
        <taxon>Bacteria</taxon>
        <taxon>Pseudomonadati</taxon>
        <taxon>Pseudomonadota</taxon>
        <taxon>Gammaproteobacteria</taxon>
        <taxon>Vibrionales</taxon>
        <taxon>Vibrionaceae</taxon>
        <taxon>Vibrio</taxon>
    </lineage>
</organism>
<proteinExistence type="predicted"/>
<protein>
    <submittedName>
        <fullName evidence="8">ABC transporter permease</fullName>
    </submittedName>
</protein>
<feature type="transmembrane region" description="Helical" evidence="6">
    <location>
        <begin position="231"/>
        <end position="251"/>
    </location>
</feature>
<comment type="subcellular location">
    <subcellularLocation>
        <location evidence="1">Cell membrane</location>
        <topology evidence="1">Multi-pass membrane protein</topology>
    </subcellularLocation>
</comment>
<feature type="transmembrane region" description="Helical" evidence="6">
    <location>
        <begin position="292"/>
        <end position="313"/>
    </location>
</feature>
<gene>
    <name evidence="8" type="ORF">H8Q88_08730</name>
</gene>
<dbReference type="GO" id="GO:0140359">
    <property type="term" value="F:ABC-type transporter activity"/>
    <property type="evidence" value="ECO:0007669"/>
    <property type="project" value="InterPro"/>
</dbReference>
<dbReference type="Proteomes" id="UP000615796">
    <property type="component" value="Unassembled WGS sequence"/>
</dbReference>
<evidence type="ECO:0000256" key="4">
    <source>
        <dbReference type="ARBA" id="ARBA00022989"/>
    </source>
</evidence>
<dbReference type="PANTHER" id="PTHR30294">
    <property type="entry name" value="MEMBRANE COMPONENT OF ABC TRANSPORTER YHHJ-RELATED"/>
    <property type="match status" value="1"/>
</dbReference>
<dbReference type="InterPro" id="IPR051449">
    <property type="entry name" value="ABC-2_transporter_component"/>
</dbReference>
<dbReference type="RefSeq" id="WP_187025870.1">
    <property type="nucleotide sequence ID" value="NZ_JACRUP010000004.1"/>
</dbReference>
<dbReference type="AlphaFoldDB" id="A0A9X0R7M9"/>
<evidence type="ECO:0000256" key="3">
    <source>
        <dbReference type="ARBA" id="ARBA00022692"/>
    </source>
</evidence>
<keyword evidence="3 6" id="KW-0812">Transmembrane</keyword>
<feature type="transmembrane region" description="Helical" evidence="6">
    <location>
        <begin position="353"/>
        <end position="371"/>
    </location>
</feature>
<evidence type="ECO:0000256" key="5">
    <source>
        <dbReference type="ARBA" id="ARBA00023136"/>
    </source>
</evidence>
<accession>A0A9X0R7M9</accession>
<feature type="transmembrane region" description="Helical" evidence="6">
    <location>
        <begin position="17"/>
        <end position="37"/>
    </location>
</feature>
<evidence type="ECO:0000313" key="8">
    <source>
        <dbReference type="EMBL" id="MBC5851049.1"/>
    </source>
</evidence>